<protein>
    <recommendedName>
        <fullName evidence="4">TIR domain-containing protein</fullName>
    </recommendedName>
</protein>
<dbReference type="InterPro" id="IPR026367">
    <property type="entry name" value="FxsC_C"/>
</dbReference>
<evidence type="ECO:0000313" key="3">
    <source>
        <dbReference type="Proteomes" id="UP000442990"/>
    </source>
</evidence>
<feature type="compositionally biased region" description="Pro residues" evidence="1">
    <location>
        <begin position="192"/>
        <end position="202"/>
    </location>
</feature>
<feature type="region of interest" description="Disordered" evidence="1">
    <location>
        <begin position="187"/>
        <end position="208"/>
    </location>
</feature>
<sequence>MGPLFFISYASSTGDRGPVQRFHIDVQNEIYSVLGRTASAEGRLKHPEPAAGPDPAVLDCRALLVLYSAQYVDDPQCAKEWSIFTERVDRRMRRTGERPDSLVGVVWRPDGLVLPRPVTAVRHIVDEEYQGPGTLGLQQDPDERDRYQMIVRRVATRLMRAAASPPPVMSEAEGHDVAARFGPNRAAVRTRPPVPEPPPSAGPMPASDRADRNVTLLLMAGTADRMRDLRERVDGYGQSAEEWRPFHLHSEETVASTVGWALRACGGGRLTVAASGPADPFPDGIDESTTVLLVVDPWLTGDPAFRPLWERIARSRARVAAVVVVLARSDDESMAHAGRLREAVSRTPARMLGAAHHEAGSRDALAHIVVAVMADSRTRTQDDTGGTRARTGELMIESPDDRRSRRQRERVGWLRRAANPWPPVLSTMPGESLGPS</sequence>
<comment type="caution">
    <text evidence="2">The sequence shown here is derived from an EMBL/GenBank/DDBJ whole genome shotgun (WGS) entry which is preliminary data.</text>
</comment>
<organism evidence="2 3">
    <name type="scientific">Streptomyces triticiradicis</name>
    <dbReference type="NCBI Taxonomy" id="2651189"/>
    <lineage>
        <taxon>Bacteria</taxon>
        <taxon>Bacillati</taxon>
        <taxon>Actinomycetota</taxon>
        <taxon>Actinomycetes</taxon>
        <taxon>Kitasatosporales</taxon>
        <taxon>Streptomycetaceae</taxon>
        <taxon>Streptomyces</taxon>
    </lineage>
</organism>
<gene>
    <name evidence="2" type="ORF">F8144_36695</name>
</gene>
<dbReference type="NCBIfam" id="TIGR04276">
    <property type="entry name" value="FxsC_Cterm"/>
    <property type="match status" value="1"/>
</dbReference>
<dbReference type="RefSeq" id="WP_151473755.1">
    <property type="nucleotide sequence ID" value="NZ_WBKG01000043.1"/>
</dbReference>
<reference evidence="2 3" key="1">
    <citation type="submission" date="2019-09" db="EMBL/GenBank/DDBJ databases">
        <title>Isolation and identification of active actinomycetes.</title>
        <authorList>
            <person name="Yu Z."/>
            <person name="Han C."/>
            <person name="Yu B."/>
        </authorList>
    </citation>
    <scope>NUCLEOTIDE SEQUENCE [LARGE SCALE GENOMIC DNA]</scope>
    <source>
        <strain evidence="2 3">NEAU-H2</strain>
    </source>
</reference>
<dbReference type="EMBL" id="WBKG01000043">
    <property type="protein sequence ID" value="KAB1979305.1"/>
    <property type="molecule type" value="Genomic_DNA"/>
</dbReference>
<evidence type="ECO:0000313" key="2">
    <source>
        <dbReference type="EMBL" id="KAB1979305.1"/>
    </source>
</evidence>
<name>A0A7J5D555_9ACTN</name>
<evidence type="ECO:0008006" key="4">
    <source>
        <dbReference type="Google" id="ProtNLM"/>
    </source>
</evidence>
<evidence type="ECO:0000256" key="1">
    <source>
        <dbReference type="SAM" id="MobiDB-lite"/>
    </source>
</evidence>
<proteinExistence type="predicted"/>
<dbReference type="Proteomes" id="UP000442990">
    <property type="component" value="Unassembled WGS sequence"/>
</dbReference>
<dbReference type="AlphaFoldDB" id="A0A7J5D555"/>
<feature type="region of interest" description="Disordered" evidence="1">
    <location>
        <begin position="378"/>
        <end position="436"/>
    </location>
</feature>
<accession>A0A7J5D555</accession>
<keyword evidence="3" id="KW-1185">Reference proteome</keyword>